<feature type="transmembrane region" description="Helical" evidence="6">
    <location>
        <begin position="225"/>
        <end position="244"/>
    </location>
</feature>
<evidence type="ECO:0000313" key="9">
    <source>
        <dbReference type="Proteomes" id="UP000290261"/>
    </source>
</evidence>
<dbReference type="PANTHER" id="PTHR23505">
    <property type="entry name" value="SPINSTER"/>
    <property type="match status" value="1"/>
</dbReference>
<comment type="caution">
    <text evidence="8">The sequence shown here is derived from an EMBL/GenBank/DDBJ whole genome shotgun (WGS) entry which is preliminary data.</text>
</comment>
<organism evidence="8 9">
    <name type="scientific">Flagellimonas olearia</name>
    <dbReference type="NCBI Taxonomy" id="552546"/>
    <lineage>
        <taxon>Bacteria</taxon>
        <taxon>Pseudomonadati</taxon>
        <taxon>Bacteroidota</taxon>
        <taxon>Flavobacteriia</taxon>
        <taxon>Flavobacteriales</taxon>
        <taxon>Flavobacteriaceae</taxon>
        <taxon>Flagellimonas</taxon>
    </lineage>
</organism>
<dbReference type="Pfam" id="PF07690">
    <property type="entry name" value="MFS_1"/>
    <property type="match status" value="1"/>
</dbReference>
<gene>
    <name evidence="8" type="ORF">DN53_15360</name>
</gene>
<evidence type="ECO:0000256" key="4">
    <source>
        <dbReference type="ARBA" id="ARBA00022989"/>
    </source>
</evidence>
<evidence type="ECO:0000256" key="1">
    <source>
        <dbReference type="ARBA" id="ARBA00004141"/>
    </source>
</evidence>
<dbReference type="AlphaFoldDB" id="A0A444VJR8"/>
<keyword evidence="4 6" id="KW-1133">Transmembrane helix</keyword>
<feature type="transmembrane region" description="Helical" evidence="6">
    <location>
        <begin position="89"/>
        <end position="112"/>
    </location>
</feature>
<keyword evidence="3 6" id="KW-0812">Transmembrane</keyword>
<dbReference type="PROSITE" id="PS50850">
    <property type="entry name" value="MFS"/>
    <property type="match status" value="1"/>
</dbReference>
<evidence type="ECO:0000313" key="8">
    <source>
        <dbReference type="EMBL" id="RYC51015.1"/>
    </source>
</evidence>
<dbReference type="SUPFAM" id="SSF103473">
    <property type="entry name" value="MFS general substrate transporter"/>
    <property type="match status" value="1"/>
</dbReference>
<evidence type="ECO:0000259" key="7">
    <source>
        <dbReference type="PROSITE" id="PS50850"/>
    </source>
</evidence>
<protein>
    <submittedName>
        <fullName evidence="8">MFS transporter</fullName>
    </submittedName>
</protein>
<evidence type="ECO:0000256" key="2">
    <source>
        <dbReference type="ARBA" id="ARBA00022448"/>
    </source>
</evidence>
<accession>A0A444VJR8</accession>
<dbReference type="GO" id="GO:0016020">
    <property type="term" value="C:membrane"/>
    <property type="evidence" value="ECO:0007669"/>
    <property type="project" value="UniProtKB-SubCell"/>
</dbReference>
<dbReference type="InterPro" id="IPR044770">
    <property type="entry name" value="MFS_spinster-like"/>
</dbReference>
<name>A0A444VJR8_9FLAO</name>
<comment type="subcellular location">
    <subcellularLocation>
        <location evidence="1">Membrane</location>
        <topology evidence="1">Multi-pass membrane protein</topology>
    </subcellularLocation>
</comment>
<dbReference type="InterPro" id="IPR011701">
    <property type="entry name" value="MFS"/>
</dbReference>
<proteinExistence type="predicted"/>
<dbReference type="EMBL" id="JJMP01000007">
    <property type="protein sequence ID" value="RYC51015.1"/>
    <property type="molecule type" value="Genomic_DNA"/>
</dbReference>
<feature type="transmembrane region" description="Helical" evidence="6">
    <location>
        <begin position="148"/>
        <end position="169"/>
    </location>
</feature>
<dbReference type="GO" id="GO:0022857">
    <property type="term" value="F:transmembrane transporter activity"/>
    <property type="evidence" value="ECO:0007669"/>
    <property type="project" value="InterPro"/>
</dbReference>
<feature type="transmembrane region" description="Helical" evidence="6">
    <location>
        <begin position="175"/>
        <end position="196"/>
    </location>
</feature>
<evidence type="ECO:0000256" key="3">
    <source>
        <dbReference type="ARBA" id="ARBA00022692"/>
    </source>
</evidence>
<feature type="transmembrane region" description="Helical" evidence="6">
    <location>
        <begin position="21"/>
        <end position="44"/>
    </location>
</feature>
<keyword evidence="9" id="KW-1185">Reference proteome</keyword>
<feature type="transmembrane region" description="Helical" evidence="6">
    <location>
        <begin position="56"/>
        <end position="77"/>
    </location>
</feature>
<evidence type="ECO:0000256" key="5">
    <source>
        <dbReference type="ARBA" id="ARBA00023136"/>
    </source>
</evidence>
<feature type="transmembrane region" description="Helical" evidence="6">
    <location>
        <begin position="355"/>
        <end position="380"/>
    </location>
</feature>
<evidence type="ECO:0000256" key="6">
    <source>
        <dbReference type="SAM" id="Phobius"/>
    </source>
</evidence>
<feature type="domain" description="Major facilitator superfamily (MFS) profile" evidence="7">
    <location>
        <begin position="22"/>
        <end position="419"/>
    </location>
</feature>
<feature type="transmembrane region" description="Helical" evidence="6">
    <location>
        <begin position="118"/>
        <end position="136"/>
    </location>
</feature>
<dbReference type="InterPro" id="IPR036259">
    <property type="entry name" value="MFS_trans_sf"/>
</dbReference>
<keyword evidence="5 6" id="KW-0472">Membrane</keyword>
<dbReference type="InterPro" id="IPR020846">
    <property type="entry name" value="MFS_dom"/>
</dbReference>
<dbReference type="Proteomes" id="UP000290261">
    <property type="component" value="Unassembled WGS sequence"/>
</dbReference>
<sequence>MNKARAEQVQEDKWSGRKRTTLLITLFTVSVFSQIDRVLPFILAESIKRDLGLSDTQIGLLTGVAFSVCYSLASVPLGRISDKGWAKQVLLFCILVWSLMTTLGGLATGFVLLALSRFGVALGEAGGTPASHAIIVDKIPTKFRGRAIGLFSMGIPLGTMIGFALGGFIGDSFGWRYTFIGAGMLGLIAVLLVLLFTKKNTVVRDAGQGSKNLITSALDLFSKPAFVWLFVVANLVGFATAPFYSFTAPFLIRTHNFTASEVGLSFGLLQGLMGIFGTLMGGRWFDKIVDSGNKKLMGPPAVALIVSSVALLLGLFMPTGMLTILCFVPGMFSFAFLLPFAFGSGHLVAGQGKQALATGIFMMGSGILSVALSPLLVGIISDMATMASIGNGLQIGMLIVPLFCALAGVGCLMASNSIKKFHGKAKGTSGAGQGFTEKFNES</sequence>
<feature type="transmembrane region" description="Helical" evidence="6">
    <location>
        <begin position="297"/>
        <end position="316"/>
    </location>
</feature>
<dbReference type="Gene3D" id="1.20.1250.20">
    <property type="entry name" value="MFS general substrate transporter like domains"/>
    <property type="match status" value="1"/>
</dbReference>
<feature type="transmembrane region" description="Helical" evidence="6">
    <location>
        <begin position="264"/>
        <end position="285"/>
    </location>
</feature>
<keyword evidence="2" id="KW-0813">Transport</keyword>
<feature type="transmembrane region" description="Helical" evidence="6">
    <location>
        <begin position="322"/>
        <end position="343"/>
    </location>
</feature>
<dbReference type="RefSeq" id="WP_129654610.1">
    <property type="nucleotide sequence ID" value="NZ_ML142911.1"/>
</dbReference>
<feature type="transmembrane region" description="Helical" evidence="6">
    <location>
        <begin position="392"/>
        <end position="414"/>
    </location>
</feature>
<reference evidence="8 9" key="1">
    <citation type="submission" date="2014-04" db="EMBL/GenBank/DDBJ databases">
        <title>Whole genome of Muricauda olearia.</title>
        <authorList>
            <person name="Zhang X.-H."/>
            <person name="Tang K."/>
        </authorList>
    </citation>
    <scope>NUCLEOTIDE SEQUENCE [LARGE SCALE GENOMIC DNA]</scope>
    <source>
        <strain evidence="8 9">Th120</strain>
    </source>
</reference>
<dbReference type="PANTHER" id="PTHR23505:SF79">
    <property type="entry name" value="PROTEIN SPINSTER"/>
    <property type="match status" value="1"/>
</dbReference>